<dbReference type="InterPro" id="IPR011051">
    <property type="entry name" value="RmlC_Cupin_sf"/>
</dbReference>
<dbReference type="Proteomes" id="UP000249065">
    <property type="component" value="Unassembled WGS sequence"/>
</dbReference>
<reference evidence="2" key="1">
    <citation type="submission" date="2018-06" db="EMBL/GenBank/DDBJ databases">
        <authorList>
            <person name="Khan S.A."/>
        </authorList>
    </citation>
    <scope>NUCLEOTIDE SEQUENCE [LARGE SCALE GENOMIC DNA]</scope>
    <source>
        <strain evidence="2">DB-1506</strain>
    </source>
</reference>
<dbReference type="OrthoDB" id="7843074at2"/>
<gene>
    <name evidence="1" type="ORF">DOO78_05605</name>
</gene>
<accession>A0A327MB87</accession>
<comment type="caution">
    <text evidence="1">The sequence shown here is derived from an EMBL/GenBank/DDBJ whole genome shotgun (WGS) entry which is preliminary data.</text>
</comment>
<evidence type="ECO:0000313" key="2">
    <source>
        <dbReference type="Proteomes" id="UP000249065"/>
    </source>
</evidence>
<sequence>MQEFRFDDRHVTWQRVQPIDAQVYVLAMDAALGIADVLIRFEPDRPGRLHRHVCDFSTFVVQGELRFWRPDGSLREIRPTGSHVRVAAHGEPHAEGAGSQAAIVLFSFRGSTGDMILYLGEGSEVVFRLGFPEFEAVLAQQVATGATAKLAPRLVPAG</sequence>
<evidence type="ECO:0000313" key="1">
    <source>
        <dbReference type="EMBL" id="RAI59736.1"/>
    </source>
</evidence>
<dbReference type="Gene3D" id="2.60.120.10">
    <property type="entry name" value="Jelly Rolls"/>
    <property type="match status" value="1"/>
</dbReference>
<proteinExistence type="predicted"/>
<keyword evidence="2" id="KW-1185">Reference proteome</keyword>
<dbReference type="EMBL" id="QLIX01000003">
    <property type="protein sequence ID" value="RAI59736.1"/>
    <property type="molecule type" value="Genomic_DNA"/>
</dbReference>
<protein>
    <submittedName>
        <fullName evidence="1">Regulator</fullName>
    </submittedName>
</protein>
<dbReference type="InterPro" id="IPR014710">
    <property type="entry name" value="RmlC-like_jellyroll"/>
</dbReference>
<dbReference type="SUPFAM" id="SSF51182">
    <property type="entry name" value="RmlC-like cupins"/>
    <property type="match status" value="1"/>
</dbReference>
<name>A0A327MB87_9PROT</name>
<dbReference type="AlphaFoldDB" id="A0A327MB87"/>
<dbReference type="RefSeq" id="WP_111468767.1">
    <property type="nucleotide sequence ID" value="NZ_QLIX01000003.1"/>
</dbReference>
<organism evidence="1 2">
    <name type="scientific">Roseicella frigidaeris</name>
    <dbReference type="NCBI Taxonomy" id="2230885"/>
    <lineage>
        <taxon>Bacteria</taxon>
        <taxon>Pseudomonadati</taxon>
        <taxon>Pseudomonadota</taxon>
        <taxon>Alphaproteobacteria</taxon>
        <taxon>Acetobacterales</taxon>
        <taxon>Roseomonadaceae</taxon>
        <taxon>Roseicella</taxon>
    </lineage>
</organism>